<keyword evidence="5 7" id="KW-1133">Transmembrane helix</keyword>
<protein>
    <submittedName>
        <fullName evidence="9">MCE family protein</fullName>
    </submittedName>
</protein>
<evidence type="ECO:0000256" key="1">
    <source>
        <dbReference type="ARBA" id="ARBA00004533"/>
    </source>
</evidence>
<keyword evidence="3" id="KW-0997">Cell inner membrane</keyword>
<dbReference type="OrthoDB" id="9806984at2"/>
<evidence type="ECO:0000256" key="3">
    <source>
        <dbReference type="ARBA" id="ARBA00022519"/>
    </source>
</evidence>
<dbReference type="Proteomes" id="UP000281112">
    <property type="component" value="Unassembled WGS sequence"/>
</dbReference>
<dbReference type="PANTHER" id="PTHR30462:SF2">
    <property type="entry name" value="INTERMEMBRANE TRANSPORT PROTEIN PQIB"/>
    <property type="match status" value="1"/>
</dbReference>
<dbReference type="PANTHER" id="PTHR30462">
    <property type="entry name" value="INTERMEMBRANE TRANSPORT PROTEIN PQIB-RELATED"/>
    <property type="match status" value="1"/>
</dbReference>
<evidence type="ECO:0000313" key="10">
    <source>
        <dbReference type="Proteomes" id="UP000281112"/>
    </source>
</evidence>
<name>A0A3N9TJB6_9VIBR</name>
<keyword evidence="10" id="KW-1185">Reference proteome</keyword>
<evidence type="ECO:0000313" key="9">
    <source>
        <dbReference type="EMBL" id="RQW64399.1"/>
    </source>
</evidence>
<keyword evidence="6 7" id="KW-0472">Membrane</keyword>
<feature type="domain" description="Mce/MlaD" evidence="8">
    <location>
        <begin position="157"/>
        <end position="215"/>
    </location>
</feature>
<evidence type="ECO:0000256" key="4">
    <source>
        <dbReference type="ARBA" id="ARBA00022692"/>
    </source>
</evidence>
<dbReference type="InterPro" id="IPR003399">
    <property type="entry name" value="Mce/MlaD"/>
</dbReference>
<evidence type="ECO:0000256" key="7">
    <source>
        <dbReference type="SAM" id="Phobius"/>
    </source>
</evidence>
<feature type="domain" description="Mce/MlaD" evidence="8">
    <location>
        <begin position="295"/>
        <end position="392"/>
    </location>
</feature>
<evidence type="ECO:0000256" key="6">
    <source>
        <dbReference type="ARBA" id="ARBA00023136"/>
    </source>
</evidence>
<keyword evidence="4 7" id="KW-0812">Transmembrane</keyword>
<dbReference type="AlphaFoldDB" id="A0A3N9TJB6"/>
<dbReference type="NCBIfam" id="NF008070">
    <property type="entry name" value="PRK10807.1"/>
    <property type="match status" value="1"/>
</dbReference>
<accession>A0A3N9TJB6</accession>
<organism evidence="9 10">
    <name type="scientific">Vibrio viridaestus</name>
    <dbReference type="NCBI Taxonomy" id="2487322"/>
    <lineage>
        <taxon>Bacteria</taxon>
        <taxon>Pseudomonadati</taxon>
        <taxon>Pseudomonadota</taxon>
        <taxon>Gammaproteobacteria</taxon>
        <taxon>Vibrionales</taxon>
        <taxon>Vibrionaceae</taxon>
        <taxon>Vibrio</taxon>
    </lineage>
</organism>
<dbReference type="GO" id="GO:0005886">
    <property type="term" value="C:plasma membrane"/>
    <property type="evidence" value="ECO:0007669"/>
    <property type="project" value="UniProtKB-SubCell"/>
</dbReference>
<dbReference type="InterPro" id="IPR051800">
    <property type="entry name" value="PqiA-PqiB_transport"/>
</dbReference>
<evidence type="ECO:0000259" key="8">
    <source>
        <dbReference type="Pfam" id="PF02470"/>
    </source>
</evidence>
<dbReference type="RefSeq" id="WP_124936521.1">
    <property type="nucleotide sequence ID" value="NZ_RJVQ01000002.1"/>
</dbReference>
<keyword evidence="2" id="KW-1003">Cell membrane</keyword>
<comment type="subcellular location">
    <subcellularLocation>
        <location evidence="1">Cell inner membrane</location>
    </subcellularLocation>
</comment>
<reference evidence="9 10" key="1">
    <citation type="submission" date="2018-11" db="EMBL/GenBank/DDBJ databases">
        <title>Vibrio LJC006 sp. nov., isolated from seawater during the bloom of the enteromorpha.</title>
        <authorList>
            <person name="Liang J."/>
        </authorList>
    </citation>
    <scope>NUCLEOTIDE SEQUENCE [LARGE SCALE GENOMIC DNA]</scope>
    <source>
        <strain evidence="9 10">LJC006</strain>
    </source>
</reference>
<feature type="domain" description="Mce/MlaD" evidence="8">
    <location>
        <begin position="41"/>
        <end position="132"/>
    </location>
</feature>
<evidence type="ECO:0000256" key="2">
    <source>
        <dbReference type="ARBA" id="ARBA00022475"/>
    </source>
</evidence>
<dbReference type="Pfam" id="PF02470">
    <property type="entry name" value="MlaD"/>
    <property type="match status" value="3"/>
</dbReference>
<evidence type="ECO:0000256" key="5">
    <source>
        <dbReference type="ARBA" id="ARBA00022989"/>
    </source>
</evidence>
<gene>
    <name evidence="9" type="ORF">EES38_07435</name>
</gene>
<sequence length="549" mass="61166">MMPQKSNLESTKRFHFNSIWFVPIIAVIVAAWMLYSDWSERGVEITIVAHDADGLEAGKTKIKARNIDLGEVTSIRLSDDYSNAVITVRMQKEANKLLTENTKFWVVKPRVGKEGISGLGTLLSGSYINMQPSNSGKEKEHFKMLDQPPLSTTDDKGIRIRLFSTDNSKMEVGSPVHFRGYEVGYVEKVGFDIKRSAITYRLFIKAPYDSLVNNTIQFWMTPGLSIKGSAKGLEVKMDSLETFVSGGISFGSTDTNAIPKKVDDLTEFQLFNTEEDAINHRYDEHISYIALFKGSIAGLDPGAPVEFNGIRIGTVAEVPFSGMTLDSLSNSTTPHIPVLINLEPQRFSTRFKTAELTKSQWNKRMIEGFKAGVRATLSSSNLLTGSKMITLSFIKPEKDYKMQYYDNYPVFPTTNDTLASMQHKVEDMLDMLSSLPLDKSVSELNNTLANASKAMGSLTDISDKVDKLLAQKETQALPAQLQQSLDSLNKTLQTYQAQGEVGQNLNQSLMILRQDLEDLQPVIQQLKQKPNSLIFGKPIISDEEPKAAK</sequence>
<dbReference type="EMBL" id="RJVQ01000002">
    <property type="protein sequence ID" value="RQW64399.1"/>
    <property type="molecule type" value="Genomic_DNA"/>
</dbReference>
<proteinExistence type="predicted"/>
<feature type="transmembrane region" description="Helical" evidence="7">
    <location>
        <begin position="14"/>
        <end position="35"/>
    </location>
</feature>
<comment type="caution">
    <text evidence="9">The sequence shown here is derived from an EMBL/GenBank/DDBJ whole genome shotgun (WGS) entry which is preliminary data.</text>
</comment>